<evidence type="ECO:0000313" key="5">
    <source>
        <dbReference type="EMBL" id="MDM5142570.1"/>
    </source>
</evidence>
<comment type="caution">
    <text evidence="5">The sequence shown here is derived from an EMBL/GenBank/DDBJ whole genome shotgun (WGS) entry which is preliminary data.</text>
</comment>
<evidence type="ECO:0000256" key="1">
    <source>
        <dbReference type="ARBA" id="ARBA00022468"/>
    </source>
</evidence>
<protein>
    <submittedName>
        <fullName evidence="5">ADP-ribosyltransferase</fullName>
    </submittedName>
</protein>
<dbReference type="GO" id="GO:0005096">
    <property type="term" value="F:GTPase activator activity"/>
    <property type="evidence" value="ECO:0007669"/>
    <property type="project" value="UniProtKB-KW"/>
</dbReference>
<keyword evidence="2" id="KW-0843">Virulence</keyword>
<evidence type="ECO:0000256" key="2">
    <source>
        <dbReference type="ARBA" id="ARBA00023026"/>
    </source>
</evidence>
<dbReference type="RefSeq" id="WP_290023147.1">
    <property type="nucleotide sequence ID" value="NZ_JAOPLV010000018.1"/>
</dbReference>
<name>A0AAW7I5D1_9GAMM</name>
<organism evidence="5 6">
    <name type="scientific">Aeromonas bestiarum</name>
    <dbReference type="NCBI Taxonomy" id="105751"/>
    <lineage>
        <taxon>Bacteria</taxon>
        <taxon>Pseudomonadati</taxon>
        <taxon>Pseudomonadota</taxon>
        <taxon>Gammaproteobacteria</taxon>
        <taxon>Aeromonadales</taxon>
        <taxon>Aeromonadaceae</taxon>
        <taxon>Aeromonas</taxon>
    </lineage>
</organism>
<dbReference type="EMBL" id="JAOPLV010000018">
    <property type="protein sequence ID" value="MDM5142570.1"/>
    <property type="molecule type" value="Genomic_DNA"/>
</dbReference>
<accession>A0AAW7I5D1</accession>
<dbReference type="PRINTS" id="PR01372">
    <property type="entry name" value="YERSINIAYOPE"/>
</dbReference>
<evidence type="ECO:0000313" key="6">
    <source>
        <dbReference type="Proteomes" id="UP001168216"/>
    </source>
</evidence>
<keyword evidence="1" id="KW-0343">GTPase activation</keyword>
<dbReference type="Pfam" id="PF03545">
    <property type="entry name" value="YopE"/>
    <property type="match status" value="1"/>
</dbReference>
<feature type="compositionally biased region" description="Low complexity" evidence="3">
    <location>
        <begin position="235"/>
        <end position="245"/>
    </location>
</feature>
<dbReference type="CDD" id="cd00219">
    <property type="entry name" value="ToxGAP"/>
    <property type="match status" value="1"/>
</dbReference>
<evidence type="ECO:0000256" key="3">
    <source>
        <dbReference type="SAM" id="MobiDB-lite"/>
    </source>
</evidence>
<evidence type="ECO:0000259" key="4">
    <source>
        <dbReference type="Pfam" id="PF03545"/>
    </source>
</evidence>
<feature type="region of interest" description="Disordered" evidence="3">
    <location>
        <begin position="231"/>
        <end position="250"/>
    </location>
</feature>
<dbReference type="InterPro" id="IPR037168">
    <property type="entry name" value="YopE_GAP_dom_sf"/>
</dbReference>
<dbReference type="SUPFAM" id="SSF47233">
    <property type="entry name" value="Bacterial GAP domain"/>
    <property type="match status" value="1"/>
</dbReference>
<dbReference type="Gene3D" id="1.20.120.260">
    <property type="entry name" value="Virulence factor YopE uncharacterised domain"/>
    <property type="match status" value="1"/>
</dbReference>
<dbReference type="AlphaFoldDB" id="A0AAW7I5D1"/>
<feature type="domain" description="Virulence factor YopE GAP" evidence="4">
    <location>
        <begin position="131"/>
        <end position="199"/>
    </location>
</feature>
<dbReference type="Proteomes" id="UP001168216">
    <property type="component" value="Unassembled WGS sequence"/>
</dbReference>
<dbReference type="Gene3D" id="6.10.250.2690">
    <property type="match status" value="1"/>
</dbReference>
<dbReference type="InterPro" id="IPR014773">
    <property type="entry name" value="YopE_GAP_dom"/>
</dbReference>
<dbReference type="InterPro" id="IPR003537">
    <property type="entry name" value="YopE-like"/>
</dbReference>
<proteinExistence type="predicted"/>
<gene>
    <name evidence="5" type="ORF">OB959_22725</name>
</gene>
<sequence>MQIQAHTGGMQAVAHHSDATTGVGRMGQLEARQVTTGQDAILLGGRNEPQKGQGLLSRLGAQLARPFVALKEWIGNLLGTDKSASAPKAQQTPVADNLSLAEQKRLLLQQALPFTLSGLDKASELNSINAEQLGQDHARLATGNGALRSLATSLIGIRDGSMRQESQTAAAGLLERPIAGIPLQQWGTVGGKVTELLASTTPELLQEAMSQLHTAMGEVADLQRAVQAEVAGEPAQSATTAADAAPVPSGETKGVAREQAAMARPTPAPGYKLALDLISYQASYLLRDQTSIEVTLSSSDLNALHQHIADGSINGSHMAKLQTRGDLQTLRTLALSLASGSDAKGSSLGHALDSLASARPNQRLVLGGLMQFAGQTDQAWVDQTAGKPEDRLDAGARLRFDTGHMKTELARLGDSEARQVLQQLEGAFGDRAKAICDFAVAQVSTFADSESSPEAVLVSRLTRMGNLVGSLTDTLKVRLQLPESARGEPTMIDDAAQLTPLELAALSHIGVDEHYL</sequence>
<reference evidence="5" key="1">
    <citation type="submission" date="2023-08" db="EMBL/GenBank/DDBJ databases">
        <title>WGS of Aeromonas isolates.</title>
        <authorList>
            <person name="Lee H."/>
        </authorList>
    </citation>
    <scope>NUCLEOTIDE SEQUENCE</scope>
    <source>
        <strain evidence="5">SL22</strain>
    </source>
</reference>